<name>A0A2T0UEE3_9MICO</name>
<dbReference type="Proteomes" id="UP000237822">
    <property type="component" value="Unassembled WGS sequence"/>
</dbReference>
<dbReference type="Gene3D" id="3.30.379.10">
    <property type="entry name" value="Chitobiase/beta-hexosaminidase domain 2-like"/>
    <property type="match status" value="1"/>
</dbReference>
<organism evidence="6 7">
    <name type="scientific">Knoellia remsis</name>
    <dbReference type="NCBI Taxonomy" id="407159"/>
    <lineage>
        <taxon>Bacteria</taxon>
        <taxon>Bacillati</taxon>
        <taxon>Actinomycetota</taxon>
        <taxon>Actinomycetes</taxon>
        <taxon>Micrococcales</taxon>
        <taxon>Intrasporangiaceae</taxon>
        <taxon>Knoellia</taxon>
    </lineage>
</organism>
<dbReference type="Gene3D" id="3.20.20.80">
    <property type="entry name" value="Glycosidases"/>
    <property type="match status" value="1"/>
</dbReference>
<feature type="domain" description="Alpha-N-acetylglucosaminidase N-terminal" evidence="4">
    <location>
        <begin position="82"/>
        <end position="164"/>
    </location>
</feature>
<proteinExistence type="predicted"/>
<dbReference type="InterPro" id="IPR024240">
    <property type="entry name" value="NAGLU_N"/>
</dbReference>
<dbReference type="Pfam" id="PF12972">
    <property type="entry name" value="NAGLU_C"/>
    <property type="match status" value="1"/>
</dbReference>
<evidence type="ECO:0000313" key="7">
    <source>
        <dbReference type="Proteomes" id="UP000237822"/>
    </source>
</evidence>
<keyword evidence="7" id="KW-1185">Reference proteome</keyword>
<dbReference type="RefSeq" id="WP_106298144.1">
    <property type="nucleotide sequence ID" value="NZ_PVTI01000019.1"/>
</dbReference>
<evidence type="ECO:0000256" key="1">
    <source>
        <dbReference type="ARBA" id="ARBA00022801"/>
    </source>
</evidence>
<dbReference type="EMBL" id="PVTI01000019">
    <property type="protein sequence ID" value="PRY56321.1"/>
    <property type="molecule type" value="Genomic_DNA"/>
</dbReference>
<dbReference type="Pfam" id="PF05089">
    <property type="entry name" value="NAGLU"/>
    <property type="match status" value="1"/>
</dbReference>
<comment type="caution">
    <text evidence="6">The sequence shown here is derived from an EMBL/GenBank/DDBJ whole genome shotgun (WGS) entry which is preliminary data.</text>
</comment>
<dbReference type="InterPro" id="IPR029018">
    <property type="entry name" value="Hex-like_dom2"/>
</dbReference>
<dbReference type="GO" id="GO:0005975">
    <property type="term" value="P:carbohydrate metabolic process"/>
    <property type="evidence" value="ECO:0007669"/>
    <property type="project" value="UniProtKB-ARBA"/>
</dbReference>
<feature type="domain" description="Alpha-N-acetylglucosaminidase tim-barrel" evidence="3">
    <location>
        <begin position="179"/>
        <end position="498"/>
    </location>
</feature>
<dbReference type="PANTHER" id="PTHR12872">
    <property type="entry name" value="ALPHA-N-ACETYLGLUCOSAMINIDASE"/>
    <property type="match status" value="1"/>
</dbReference>
<gene>
    <name evidence="6" type="ORF">BCF74_11938</name>
</gene>
<evidence type="ECO:0000256" key="2">
    <source>
        <dbReference type="SAM" id="SignalP"/>
    </source>
</evidence>
<evidence type="ECO:0000259" key="3">
    <source>
        <dbReference type="Pfam" id="PF05089"/>
    </source>
</evidence>
<dbReference type="PANTHER" id="PTHR12872:SF1">
    <property type="entry name" value="ALPHA-N-ACETYLGLUCOSAMINIDASE"/>
    <property type="match status" value="1"/>
</dbReference>
<dbReference type="Gene3D" id="1.20.120.670">
    <property type="entry name" value="N-acetyl-b-d-glucoasminidase"/>
    <property type="match status" value="1"/>
</dbReference>
<evidence type="ECO:0000259" key="5">
    <source>
        <dbReference type="Pfam" id="PF12972"/>
    </source>
</evidence>
<evidence type="ECO:0000313" key="6">
    <source>
        <dbReference type="EMBL" id="PRY56321.1"/>
    </source>
</evidence>
<sequence length="779" mass="86660">MRRFRLVGLVLSVIAALIAALSVAAPATARPAKGSATAATAPSATAPAGVTGTAQTEATEALKRALEKRKTAWGKPAFDSRAAKAAIERLVGGEIARKLTLRASEKVNGEEFFRVSADPQRRLVIEGTSNAVLLTGFNWYLKYVAKSDISWDAGQVSFDKKTMPLPSKAIVQRANVGVRLYGNDIWTDYTSANWTWKEWERELDVLALQGYNTVFMPIGLEDVAHRTLEEFGYSRAETLKWTAPLAHNAAGMWQGGWTLADGGISEQVQQARVELGQKIVTRMRELGMTPLMPGFVGFVPEDFAQRNPGANVVDRGYWFSQRMLSWLDPRTPKYAEVAARFYAIQKEMFGTTTMYAMNPFTEGGKITFPLEDAGVGIQAALQKANPGAIWQMHAWQDNPRGSLISGLDPKTTFVVDFNSDRYAGLDREKQWGGTPYAYGGVWNFGGHTTMGGNLGVWNTDYYAWLNKPNSAVRGIALSPEGGHGDVLPLEFFAELAWRDGPADLTQWYRDYGTRRYGGEDEHASKAWEIMGRTAYALPKDGWDEAQDGLFAGRPSFTRKSAAAWSPEYSRYDMQAFAQALQELLKVAPELRDTDTYRLDLMMVARQVLDNNSRIMLPRIKAAYDAKDLERFRALSEEWLEQIRLQDAVARTQVSSLLGPWVEQARAAGATPEEKAKLVIDAKEVLTTWGGRELSEAGLRDYCNRSWNGLIGTLYLPRWEKYLGDLEKALVTGTEPVKTDWFAVDRAWVEDVDATFPTTAAGDIHALATEVWNRYEALTR</sequence>
<dbReference type="Pfam" id="PF12971">
    <property type="entry name" value="NAGLU_N"/>
    <property type="match status" value="1"/>
</dbReference>
<accession>A0A2T0UEE3</accession>
<evidence type="ECO:0000259" key="4">
    <source>
        <dbReference type="Pfam" id="PF12971"/>
    </source>
</evidence>
<dbReference type="GO" id="GO:0016787">
    <property type="term" value="F:hydrolase activity"/>
    <property type="evidence" value="ECO:0007669"/>
    <property type="project" value="UniProtKB-KW"/>
</dbReference>
<keyword evidence="2" id="KW-0732">Signal</keyword>
<dbReference type="InterPro" id="IPR024732">
    <property type="entry name" value="NAGLU_C"/>
</dbReference>
<protein>
    <submittedName>
        <fullName evidence="6">Alpha-N-acetylglucosaminidase</fullName>
    </submittedName>
</protein>
<keyword evidence="1" id="KW-0378">Hydrolase</keyword>
<feature type="signal peptide" evidence="2">
    <location>
        <begin position="1"/>
        <end position="29"/>
    </location>
</feature>
<dbReference type="InterPro" id="IPR024733">
    <property type="entry name" value="NAGLU_tim-barrel"/>
</dbReference>
<reference evidence="6 7" key="1">
    <citation type="submission" date="2018-03" db="EMBL/GenBank/DDBJ databases">
        <title>Genomic Encyclopedia of Archaeal and Bacterial Type Strains, Phase II (KMG-II): from individual species to whole genera.</title>
        <authorList>
            <person name="Goeker M."/>
        </authorList>
    </citation>
    <scope>NUCLEOTIDE SEQUENCE [LARGE SCALE GENOMIC DNA]</scope>
    <source>
        <strain evidence="6 7">ATCC BAA-1496</strain>
    </source>
</reference>
<feature type="domain" description="Alpha-N-acetylglucosaminidase C-terminal" evidence="5">
    <location>
        <begin position="507"/>
        <end position="771"/>
    </location>
</feature>
<feature type="chain" id="PRO_5015579843" evidence="2">
    <location>
        <begin position="30"/>
        <end position="779"/>
    </location>
</feature>
<dbReference type="AlphaFoldDB" id="A0A2T0UEE3"/>
<dbReference type="InterPro" id="IPR007781">
    <property type="entry name" value="NAGLU"/>
</dbReference>
<dbReference type="OrthoDB" id="9807519at2"/>